<evidence type="ECO:0000259" key="8">
    <source>
        <dbReference type="SMART" id="SM00731"/>
    </source>
</evidence>
<evidence type="ECO:0000313" key="10">
    <source>
        <dbReference type="Proteomes" id="UP000073601"/>
    </source>
</evidence>
<dbReference type="Pfam" id="PF10263">
    <property type="entry name" value="SprT-like"/>
    <property type="match status" value="1"/>
</dbReference>
<dbReference type="GO" id="GO:0005737">
    <property type="term" value="C:cytoplasm"/>
    <property type="evidence" value="ECO:0007669"/>
    <property type="project" value="UniProtKB-SubCell"/>
</dbReference>
<keyword evidence="10" id="KW-1185">Reference proteome</keyword>
<dbReference type="Pfam" id="PF17283">
    <property type="entry name" value="Zn_ribbon_SprT"/>
    <property type="match status" value="1"/>
</dbReference>
<evidence type="ECO:0000313" key="9">
    <source>
        <dbReference type="EMBL" id="CZF78815.1"/>
    </source>
</evidence>
<dbReference type="SMART" id="SM00731">
    <property type="entry name" value="SprT"/>
    <property type="match status" value="1"/>
</dbReference>
<dbReference type="Proteomes" id="UP000073601">
    <property type="component" value="Unassembled WGS sequence"/>
</dbReference>
<evidence type="ECO:0000256" key="1">
    <source>
        <dbReference type="ARBA" id="ARBA00004496"/>
    </source>
</evidence>
<keyword evidence="6 7" id="KW-0862">Zinc</keyword>
<keyword evidence="5 7" id="KW-0479">Metal-binding</keyword>
<dbReference type="NCBIfam" id="NF003421">
    <property type="entry name" value="PRK04860.1"/>
    <property type="match status" value="1"/>
</dbReference>
<dbReference type="InterPro" id="IPR035240">
    <property type="entry name" value="SprT_Zn_ribbon"/>
</dbReference>
<feature type="active site" evidence="7">
    <location>
        <position position="99"/>
    </location>
</feature>
<feature type="domain" description="SprT-like" evidence="8">
    <location>
        <begin position="36"/>
        <end position="185"/>
    </location>
</feature>
<dbReference type="HAMAP" id="MF_00746">
    <property type="entry name" value="SprT"/>
    <property type="match status" value="1"/>
</dbReference>
<comment type="subcellular location">
    <subcellularLocation>
        <location evidence="1 7">Cytoplasm</location>
    </subcellularLocation>
</comment>
<evidence type="ECO:0000256" key="5">
    <source>
        <dbReference type="ARBA" id="ARBA00022723"/>
    </source>
</evidence>
<dbReference type="GO" id="GO:0006950">
    <property type="term" value="P:response to stress"/>
    <property type="evidence" value="ECO:0007669"/>
    <property type="project" value="UniProtKB-ARBA"/>
</dbReference>
<dbReference type="InterPro" id="IPR023483">
    <property type="entry name" value="Uncharacterised_SprT"/>
</dbReference>
<protein>
    <recommendedName>
        <fullName evidence="3 7">Protein SprT</fullName>
    </recommendedName>
</protein>
<name>A0A128EX90_9GAMM</name>
<proteinExistence type="inferred from homology"/>
<dbReference type="PANTHER" id="PTHR38773">
    <property type="entry name" value="PROTEIN SPRT"/>
    <property type="match status" value="1"/>
</dbReference>
<accession>A0A128EX90</accession>
<dbReference type="InterPro" id="IPR006640">
    <property type="entry name" value="SprT-like_domain"/>
</dbReference>
<gene>
    <name evidence="7 9" type="primary">sprT</name>
    <name evidence="9" type="ORF">GMA8713_00727</name>
</gene>
<sequence length="189" mass="21704">MQKGSSGFPFLFLFPTLSALESKPPNMNELHYRLTQRVSECITQANKQLGSDFAVPAIRFDIRGKTAGMALLQRWQLRFNPVLLEENIQAFFDEVVPHEISHLIVYARFGKVRPHGKEWQSVMSQVFGVAPKTTHNFDISSVQGKTFTYQCACDHIELSVRRHNKVQRDQVQYVCRRCKQPLTFTSQSA</sequence>
<comment type="cofactor">
    <cofactor evidence="7">
        <name>Zn(2+)</name>
        <dbReference type="ChEBI" id="CHEBI:29105"/>
    </cofactor>
    <text evidence="7">Binds 1 zinc ion.</text>
</comment>
<evidence type="ECO:0000256" key="4">
    <source>
        <dbReference type="ARBA" id="ARBA00022490"/>
    </source>
</evidence>
<dbReference type="PANTHER" id="PTHR38773:SF1">
    <property type="entry name" value="PROTEIN SPRT"/>
    <property type="match status" value="1"/>
</dbReference>
<dbReference type="EMBL" id="FIZY01000004">
    <property type="protein sequence ID" value="CZF78815.1"/>
    <property type="molecule type" value="Genomic_DNA"/>
</dbReference>
<feature type="binding site" evidence="7">
    <location>
        <position position="102"/>
    </location>
    <ligand>
        <name>Zn(2+)</name>
        <dbReference type="ChEBI" id="CHEBI:29105"/>
    </ligand>
</feature>
<dbReference type="AlphaFoldDB" id="A0A128EX90"/>
<feature type="binding site" evidence="7">
    <location>
        <position position="98"/>
    </location>
    <ligand>
        <name>Zn(2+)</name>
        <dbReference type="ChEBI" id="CHEBI:29105"/>
    </ligand>
</feature>
<evidence type="ECO:0000256" key="7">
    <source>
        <dbReference type="HAMAP-Rule" id="MF_00746"/>
    </source>
</evidence>
<evidence type="ECO:0000256" key="2">
    <source>
        <dbReference type="ARBA" id="ARBA00006591"/>
    </source>
</evidence>
<organism evidence="9 10">
    <name type="scientific">Grimontia marina</name>
    <dbReference type="NCBI Taxonomy" id="646534"/>
    <lineage>
        <taxon>Bacteria</taxon>
        <taxon>Pseudomonadati</taxon>
        <taxon>Pseudomonadota</taxon>
        <taxon>Gammaproteobacteria</taxon>
        <taxon>Vibrionales</taxon>
        <taxon>Vibrionaceae</taxon>
        <taxon>Grimontia</taxon>
    </lineage>
</organism>
<dbReference type="GO" id="GO:0008270">
    <property type="term" value="F:zinc ion binding"/>
    <property type="evidence" value="ECO:0007669"/>
    <property type="project" value="UniProtKB-UniRule"/>
</dbReference>
<comment type="similarity">
    <text evidence="2 7">Belongs to the SprT family.</text>
</comment>
<reference evidence="10" key="1">
    <citation type="submission" date="2016-02" db="EMBL/GenBank/DDBJ databases">
        <authorList>
            <person name="Rodrigo-Torres Lidia"/>
            <person name="Arahal R.David."/>
        </authorList>
    </citation>
    <scope>NUCLEOTIDE SEQUENCE [LARGE SCALE GENOMIC DNA]</scope>
    <source>
        <strain evidence="10">CECT 8713</strain>
    </source>
</reference>
<keyword evidence="4 7" id="KW-0963">Cytoplasm</keyword>
<evidence type="ECO:0000256" key="6">
    <source>
        <dbReference type="ARBA" id="ARBA00022833"/>
    </source>
</evidence>
<evidence type="ECO:0000256" key="3">
    <source>
        <dbReference type="ARBA" id="ARBA00020082"/>
    </source>
</evidence>